<accession>A0A841E5M5</accession>
<keyword evidence="4" id="KW-1185">Reference proteome</keyword>
<dbReference type="GO" id="GO:0051082">
    <property type="term" value="F:unfolded protein binding"/>
    <property type="evidence" value="ECO:0007669"/>
    <property type="project" value="InterPro"/>
</dbReference>
<dbReference type="AlphaFoldDB" id="A0A841E5M5"/>
<reference evidence="3 4" key="1">
    <citation type="submission" date="2020-08" db="EMBL/GenBank/DDBJ databases">
        <title>Sequencing the genomes of 1000 actinobacteria strains.</title>
        <authorList>
            <person name="Klenk H.-P."/>
        </authorList>
    </citation>
    <scope>NUCLEOTIDE SEQUENCE [LARGE SCALE GENOMIC DNA]</scope>
    <source>
        <strain evidence="3 4">DSM 44593</strain>
    </source>
</reference>
<comment type="caution">
    <text evidence="3">The sequence shown here is derived from an EMBL/GenBank/DDBJ whole genome shotgun (WGS) entry which is preliminary data.</text>
</comment>
<feature type="region of interest" description="Disordered" evidence="2">
    <location>
        <begin position="172"/>
        <end position="224"/>
    </location>
</feature>
<dbReference type="Gene3D" id="1.10.3480.10">
    <property type="entry name" value="TorD-like"/>
    <property type="match status" value="1"/>
</dbReference>
<feature type="compositionally biased region" description="Low complexity" evidence="2">
    <location>
        <begin position="189"/>
        <end position="203"/>
    </location>
</feature>
<dbReference type="PANTHER" id="PTHR43680:SF2">
    <property type="entry name" value="NITRATE REDUCTASE MOLYBDENUM COFACTOR ASSEMBLY CHAPERONE NARJ"/>
    <property type="match status" value="1"/>
</dbReference>
<proteinExistence type="predicted"/>
<name>A0A841E5M5_9ACTN</name>
<dbReference type="InterPro" id="IPR003765">
    <property type="entry name" value="NO3_reductase_chaperone_NarJ"/>
</dbReference>
<gene>
    <name evidence="3" type="ORF">HNR25_002067</name>
</gene>
<dbReference type="InterPro" id="IPR036411">
    <property type="entry name" value="TorD-like_sf"/>
</dbReference>
<dbReference type="GO" id="GO:0051131">
    <property type="term" value="P:chaperone-mediated protein complex assembly"/>
    <property type="evidence" value="ECO:0007669"/>
    <property type="project" value="InterPro"/>
</dbReference>
<evidence type="ECO:0000313" key="4">
    <source>
        <dbReference type="Proteomes" id="UP000578077"/>
    </source>
</evidence>
<organism evidence="3 4">
    <name type="scientific">Streptomonospora salina</name>
    <dbReference type="NCBI Taxonomy" id="104205"/>
    <lineage>
        <taxon>Bacteria</taxon>
        <taxon>Bacillati</taxon>
        <taxon>Actinomycetota</taxon>
        <taxon>Actinomycetes</taxon>
        <taxon>Streptosporangiales</taxon>
        <taxon>Nocardiopsidaceae</taxon>
        <taxon>Streptomonospora</taxon>
    </lineage>
</organism>
<evidence type="ECO:0000313" key="3">
    <source>
        <dbReference type="EMBL" id="MBB5998316.1"/>
    </source>
</evidence>
<evidence type="ECO:0000256" key="1">
    <source>
        <dbReference type="ARBA" id="ARBA00023063"/>
    </source>
</evidence>
<protein>
    <submittedName>
        <fullName evidence="3">Nitrate reductase delta subunit</fullName>
    </submittedName>
</protein>
<sequence>MEESEAEAVLRRAASVLLGPPDTRFYERLPLVRRALLELPAIPARRALTRLCDHAATEPESDLRAHHARVFGARRRTLDVLDHTGGDARPRRRLRARISRIYADGGWYRAGSERPDHLAVLLEFAARGAPEHGERMLVRLRPGLERLRTALADYGTAYSGVLDAVCATLPAPERSDAPVGGADGRTARGRAVGGADAAVPAVPMQARRSEEAAAGPRAAERTRR</sequence>
<dbReference type="GO" id="GO:0016530">
    <property type="term" value="F:metallochaperone activity"/>
    <property type="evidence" value="ECO:0007669"/>
    <property type="project" value="TreeGrafter"/>
</dbReference>
<keyword evidence="1" id="KW-0534">Nitrate assimilation</keyword>
<dbReference type="RefSeq" id="WP_184634475.1">
    <property type="nucleotide sequence ID" value="NZ_BAABKT010000014.1"/>
</dbReference>
<dbReference type="Pfam" id="PF02613">
    <property type="entry name" value="Nitrate_red_del"/>
    <property type="match status" value="1"/>
</dbReference>
<dbReference type="SUPFAM" id="SSF89155">
    <property type="entry name" value="TorD-like"/>
    <property type="match status" value="1"/>
</dbReference>
<dbReference type="Proteomes" id="UP000578077">
    <property type="component" value="Unassembled WGS sequence"/>
</dbReference>
<dbReference type="PANTHER" id="PTHR43680">
    <property type="entry name" value="NITRATE REDUCTASE MOLYBDENUM COFACTOR ASSEMBLY CHAPERONE"/>
    <property type="match status" value="1"/>
</dbReference>
<dbReference type="EMBL" id="JACHLY010000001">
    <property type="protein sequence ID" value="MBB5998316.1"/>
    <property type="molecule type" value="Genomic_DNA"/>
</dbReference>
<dbReference type="GO" id="GO:0042128">
    <property type="term" value="P:nitrate assimilation"/>
    <property type="evidence" value="ECO:0007669"/>
    <property type="project" value="UniProtKB-KW"/>
</dbReference>
<dbReference type="InterPro" id="IPR020945">
    <property type="entry name" value="DMSO/NO3_reduct_chaperone"/>
</dbReference>
<evidence type="ECO:0000256" key="2">
    <source>
        <dbReference type="SAM" id="MobiDB-lite"/>
    </source>
</evidence>